<dbReference type="PANTHER" id="PTHR33705">
    <property type="entry name" value="PHOSPHOCARRIER PROTEIN HPR"/>
    <property type="match status" value="1"/>
</dbReference>
<dbReference type="InterPro" id="IPR000032">
    <property type="entry name" value="HPr-like"/>
</dbReference>
<reference evidence="5 6" key="1">
    <citation type="submission" date="2019-01" db="EMBL/GenBank/DDBJ databases">
        <title>Bacillus sp. M5HDSG1-1, whole genome shotgun sequence.</title>
        <authorList>
            <person name="Tuo L."/>
        </authorList>
    </citation>
    <scope>NUCLEOTIDE SEQUENCE [LARGE SCALE GENOMIC DNA]</scope>
    <source>
        <strain evidence="5 6">M5HDSG1-1</strain>
    </source>
</reference>
<sequence length="90" mass="10241">MILSQIIVNIPRGLQARNTCRLYVIASSFECNIHIIYKGITCEMDLMDIMNLNVLERDELTLVANGKDEKDAISTLKKFLSEGKFSFNNN</sequence>
<dbReference type="PANTHER" id="PTHR33705:SF2">
    <property type="entry name" value="PHOSPHOCARRIER PROTEIN NPR"/>
    <property type="match status" value="1"/>
</dbReference>
<evidence type="ECO:0000259" key="4">
    <source>
        <dbReference type="PROSITE" id="PS51350"/>
    </source>
</evidence>
<dbReference type="GO" id="GO:0005737">
    <property type="term" value="C:cytoplasm"/>
    <property type="evidence" value="ECO:0007669"/>
    <property type="project" value="UniProtKB-SubCell"/>
</dbReference>
<organism evidence="5 6">
    <name type="scientific">Niallia taxi</name>
    <dbReference type="NCBI Taxonomy" id="2499688"/>
    <lineage>
        <taxon>Bacteria</taxon>
        <taxon>Bacillati</taxon>
        <taxon>Bacillota</taxon>
        <taxon>Bacilli</taxon>
        <taxon>Bacillales</taxon>
        <taxon>Bacillaceae</taxon>
        <taxon>Niallia</taxon>
    </lineage>
</organism>
<name>A0A437K4H8_9BACI</name>
<dbReference type="PROSITE" id="PS51350">
    <property type="entry name" value="PTS_HPR_DOM"/>
    <property type="match status" value="1"/>
</dbReference>
<dbReference type="GO" id="GO:0009401">
    <property type="term" value="P:phosphoenolpyruvate-dependent sugar phosphotransferase system"/>
    <property type="evidence" value="ECO:0007669"/>
    <property type="project" value="UniProtKB-KW"/>
</dbReference>
<dbReference type="Gene3D" id="3.30.1340.10">
    <property type="entry name" value="HPr-like"/>
    <property type="match status" value="1"/>
</dbReference>
<evidence type="ECO:0000313" key="6">
    <source>
        <dbReference type="Proteomes" id="UP000288024"/>
    </source>
</evidence>
<comment type="subcellular location">
    <subcellularLocation>
        <location evidence="1">Cytoplasm</location>
    </subcellularLocation>
</comment>
<gene>
    <name evidence="5" type="ORF">EM808_24915</name>
</gene>
<dbReference type="Proteomes" id="UP000288024">
    <property type="component" value="Unassembled WGS sequence"/>
</dbReference>
<comment type="caution">
    <text evidence="5">The sequence shown here is derived from an EMBL/GenBank/DDBJ whole genome shotgun (WGS) entry which is preliminary data.</text>
</comment>
<proteinExistence type="predicted"/>
<dbReference type="GeneID" id="87619841"/>
<dbReference type="SUPFAM" id="SSF55594">
    <property type="entry name" value="HPr-like"/>
    <property type="match status" value="1"/>
</dbReference>
<dbReference type="Pfam" id="PF00381">
    <property type="entry name" value="PTS-HPr"/>
    <property type="match status" value="1"/>
</dbReference>
<evidence type="ECO:0000256" key="3">
    <source>
        <dbReference type="ARBA" id="ARBA00022683"/>
    </source>
</evidence>
<accession>A0A437K4H8</accession>
<protein>
    <submittedName>
        <fullName evidence="5">HPr family phosphocarrier protein</fullName>
    </submittedName>
</protein>
<evidence type="ECO:0000256" key="2">
    <source>
        <dbReference type="ARBA" id="ARBA00022490"/>
    </source>
</evidence>
<dbReference type="EMBL" id="RZTZ01000017">
    <property type="protein sequence ID" value="RVT57461.1"/>
    <property type="molecule type" value="Genomic_DNA"/>
</dbReference>
<dbReference type="InterPro" id="IPR035895">
    <property type="entry name" value="HPr-like_sf"/>
</dbReference>
<evidence type="ECO:0000256" key="1">
    <source>
        <dbReference type="ARBA" id="ARBA00004496"/>
    </source>
</evidence>
<feature type="domain" description="HPr" evidence="4">
    <location>
        <begin position="1"/>
        <end position="88"/>
    </location>
</feature>
<keyword evidence="3" id="KW-0598">Phosphotransferase system</keyword>
<dbReference type="InterPro" id="IPR050399">
    <property type="entry name" value="HPr"/>
</dbReference>
<keyword evidence="2" id="KW-0963">Cytoplasm</keyword>
<dbReference type="RefSeq" id="WP_127741953.1">
    <property type="nucleotide sequence ID" value="NZ_JAMAVA010000001.1"/>
</dbReference>
<keyword evidence="6" id="KW-1185">Reference proteome</keyword>
<dbReference type="AlphaFoldDB" id="A0A437K4H8"/>
<evidence type="ECO:0000313" key="5">
    <source>
        <dbReference type="EMBL" id="RVT57461.1"/>
    </source>
</evidence>